<comment type="subcellular location">
    <subcellularLocation>
        <location evidence="1">Cytoplasm</location>
    </subcellularLocation>
</comment>
<dbReference type="PROSITE" id="PS50988">
    <property type="entry name" value="TROVE"/>
    <property type="match status" value="1"/>
</dbReference>
<accession>A0ABS5KM51</accession>
<dbReference type="Gene3D" id="3.40.50.410">
    <property type="entry name" value="von Willebrand factor, type A domain"/>
    <property type="match status" value="1"/>
</dbReference>
<dbReference type="PANTHER" id="PTHR14202">
    <property type="entry name" value="60 KDA RIBONUCLEOPROTEIN SSA/RO"/>
    <property type="match status" value="1"/>
</dbReference>
<dbReference type="SUPFAM" id="SSF140864">
    <property type="entry name" value="TROVE domain-like"/>
    <property type="match status" value="1"/>
</dbReference>
<evidence type="ECO:0000256" key="3">
    <source>
        <dbReference type="ARBA" id="ARBA00022490"/>
    </source>
</evidence>
<comment type="caution">
    <text evidence="8">The sequence shown here is derived from an EMBL/GenBank/DDBJ whole genome shotgun (WGS) entry which is preliminary data.</text>
</comment>
<keyword evidence="6" id="KW-0687">Ribonucleoprotein</keyword>
<protein>
    <submittedName>
        <fullName evidence="8">TROVE domain-containing protein</fullName>
    </submittedName>
</protein>
<reference evidence="8 9" key="1">
    <citation type="submission" date="2020-02" db="EMBL/GenBank/DDBJ databases">
        <title>Acidophilic actinobacteria isolated from forest soil.</title>
        <authorList>
            <person name="Golinska P."/>
        </authorList>
    </citation>
    <scope>NUCLEOTIDE SEQUENCE [LARGE SCALE GENOMIC DNA]</scope>
    <source>
        <strain evidence="8 9">NL8</strain>
    </source>
</reference>
<dbReference type="InterPro" id="IPR040322">
    <property type="entry name" value="TROVE2"/>
</dbReference>
<dbReference type="InterPro" id="IPR036465">
    <property type="entry name" value="vWFA_dom_sf"/>
</dbReference>
<dbReference type="SUPFAM" id="SSF53300">
    <property type="entry name" value="vWA-like"/>
    <property type="match status" value="1"/>
</dbReference>
<dbReference type="Proteomes" id="UP000730482">
    <property type="component" value="Unassembled WGS sequence"/>
</dbReference>
<evidence type="ECO:0000256" key="5">
    <source>
        <dbReference type="ARBA" id="ARBA00022884"/>
    </source>
</evidence>
<keyword evidence="3" id="KW-0963">Cytoplasm</keyword>
<keyword evidence="5" id="KW-0694">RNA-binding</keyword>
<evidence type="ECO:0000259" key="7">
    <source>
        <dbReference type="PROSITE" id="PS50988"/>
    </source>
</evidence>
<dbReference type="InterPro" id="IPR008858">
    <property type="entry name" value="TROVE_dom"/>
</dbReference>
<evidence type="ECO:0000313" key="9">
    <source>
        <dbReference type="Proteomes" id="UP000730482"/>
    </source>
</evidence>
<keyword evidence="4" id="KW-0479">Metal-binding</keyword>
<organism evidence="8 9">
    <name type="scientific">Catenulispora pinistramenti</name>
    <dbReference type="NCBI Taxonomy" id="2705254"/>
    <lineage>
        <taxon>Bacteria</taxon>
        <taxon>Bacillati</taxon>
        <taxon>Actinomycetota</taxon>
        <taxon>Actinomycetes</taxon>
        <taxon>Catenulisporales</taxon>
        <taxon>Catenulisporaceae</taxon>
        <taxon>Catenulispora</taxon>
    </lineage>
</organism>
<dbReference type="PANTHER" id="PTHR14202:SF0">
    <property type="entry name" value="RNA-BINDING PROTEIN RO60"/>
    <property type="match status" value="1"/>
</dbReference>
<keyword evidence="9" id="KW-1185">Reference proteome</keyword>
<sequence length="558" mass="61305">MARFNRQQMKSATREEIQRDAAELTVRHLAPWQQARGAVMVRPTWETEKVYRPHQANFARDCARDSKTELFLLAVANMAGQETFYEAAVARDIRFSQLVRQHALLDPEWTVGLLRWLRDAGGMRAASLVGAAVFAHARQAEGLHGYSREAVSAVLQRPDEPGEFMRHWISRYGRKLPMPVKRGVADAVRRLYTGRALLKYDTPSAAFRFGDVLELTHPSPDPERPWQAAVFRYALDRRHHPARAMPPADSELLVAHHALMSMPVASRRAVVAFPDAASVLAAAGMTWESLAGWLHGPMDAAAWEAVIPSMGAMALVRNLRNFDQAGISEAAVATVARRLSDPAEVARSRQFPFRFLSAHRHADAARWGAALEAALGHSLGNVPALPGKTLILIDRSDSMFWATEGQTELTRADAAALFGTALAVRSETADLVEFGTGSRRVDPDPQDSLLTTVGRFTECGGTNTAFAVKQHYKGHDRVVIITDEQAFGAPKDVLAPIPNDVPVYTWNLVGYAQGHTSGPRRYALGGLSDAAFRPIPLIEAGDTARWPWGCGDGDRVHV</sequence>
<proteinExistence type="inferred from homology"/>
<gene>
    <name evidence="8" type="ORF">KGQ19_09425</name>
</gene>
<dbReference type="InterPro" id="IPR037214">
    <property type="entry name" value="TROVE_dom_sf"/>
</dbReference>
<dbReference type="EMBL" id="JAAFYZ010000022">
    <property type="protein sequence ID" value="MBS2547090.1"/>
    <property type="molecule type" value="Genomic_DNA"/>
</dbReference>
<evidence type="ECO:0000256" key="2">
    <source>
        <dbReference type="ARBA" id="ARBA00007814"/>
    </source>
</evidence>
<evidence type="ECO:0000256" key="6">
    <source>
        <dbReference type="ARBA" id="ARBA00023274"/>
    </source>
</evidence>
<dbReference type="RefSeq" id="WP_212008693.1">
    <property type="nucleotide sequence ID" value="NZ_JAAFYZ010000022.1"/>
</dbReference>
<dbReference type="Pfam" id="PF05731">
    <property type="entry name" value="TROVE"/>
    <property type="match status" value="1"/>
</dbReference>
<comment type="similarity">
    <text evidence="2">Belongs to the Ro 60 kDa family.</text>
</comment>
<evidence type="ECO:0000256" key="1">
    <source>
        <dbReference type="ARBA" id="ARBA00004496"/>
    </source>
</evidence>
<evidence type="ECO:0000256" key="4">
    <source>
        <dbReference type="ARBA" id="ARBA00022723"/>
    </source>
</evidence>
<evidence type="ECO:0000313" key="8">
    <source>
        <dbReference type="EMBL" id="MBS2547090.1"/>
    </source>
</evidence>
<feature type="domain" description="TROVE" evidence="7">
    <location>
        <begin position="51"/>
        <end position="387"/>
    </location>
</feature>
<name>A0ABS5KM51_9ACTN</name>